<proteinExistence type="predicted"/>
<evidence type="ECO:0000313" key="1">
    <source>
        <dbReference type="EMBL" id="MEP0817600.1"/>
    </source>
</evidence>
<gene>
    <name evidence="1" type="ORF">NC998_10875</name>
</gene>
<dbReference type="InterPro" id="IPR002213">
    <property type="entry name" value="UDP_glucos_trans"/>
</dbReference>
<keyword evidence="2" id="KW-1185">Reference proteome</keyword>
<dbReference type="InterPro" id="IPR050426">
    <property type="entry name" value="Glycosyltransferase_28"/>
</dbReference>
<dbReference type="PANTHER" id="PTHR48050">
    <property type="entry name" value="STEROL 3-BETA-GLUCOSYLTRANSFERASE"/>
    <property type="match status" value="1"/>
</dbReference>
<dbReference type="SUPFAM" id="SSF53756">
    <property type="entry name" value="UDP-Glycosyltransferase/glycogen phosphorylase"/>
    <property type="match status" value="1"/>
</dbReference>
<dbReference type="Gene3D" id="3.40.50.2000">
    <property type="entry name" value="Glycogen Phosphorylase B"/>
    <property type="match status" value="2"/>
</dbReference>
<dbReference type="Proteomes" id="UP001464891">
    <property type="component" value="Unassembled WGS sequence"/>
</dbReference>
<dbReference type="PANTHER" id="PTHR48050:SF13">
    <property type="entry name" value="STEROL 3-BETA-GLUCOSYLTRANSFERASE UGT80A2"/>
    <property type="match status" value="1"/>
</dbReference>
<comment type="caution">
    <text evidence="1">The sequence shown here is derived from an EMBL/GenBank/DDBJ whole genome shotgun (WGS) entry which is preliminary data.</text>
</comment>
<reference evidence="1 2" key="1">
    <citation type="submission" date="2022-04" db="EMBL/GenBank/DDBJ databases">
        <title>Positive selection, recombination, and allopatry shape intraspecific diversity of widespread and dominant cyanobacteria.</title>
        <authorList>
            <person name="Wei J."/>
            <person name="Shu W."/>
            <person name="Hu C."/>
        </authorList>
    </citation>
    <scope>NUCLEOTIDE SEQUENCE [LARGE SCALE GENOMIC DNA]</scope>
    <source>
        <strain evidence="1 2">GB2-A4</strain>
    </source>
</reference>
<dbReference type="CDD" id="cd03784">
    <property type="entry name" value="GT1_Gtf-like"/>
    <property type="match status" value="1"/>
</dbReference>
<organism evidence="1 2">
    <name type="scientific">Trichocoleus desertorum GB2-A4</name>
    <dbReference type="NCBI Taxonomy" id="2933944"/>
    <lineage>
        <taxon>Bacteria</taxon>
        <taxon>Bacillati</taxon>
        <taxon>Cyanobacteriota</taxon>
        <taxon>Cyanophyceae</taxon>
        <taxon>Leptolyngbyales</taxon>
        <taxon>Trichocoleusaceae</taxon>
        <taxon>Trichocoleus</taxon>
    </lineage>
</organism>
<name>A0ABV0J740_9CYAN</name>
<evidence type="ECO:0000313" key="2">
    <source>
        <dbReference type="Proteomes" id="UP001464891"/>
    </source>
</evidence>
<accession>A0ABV0J740</accession>
<dbReference type="EMBL" id="JAMPKM010000005">
    <property type="protein sequence ID" value="MEP0817600.1"/>
    <property type="molecule type" value="Genomic_DNA"/>
</dbReference>
<sequence>MTHYGLLCPPTTGHLNPMLALGCELKQRGHQVTLFNILDTAAKAKAVEINFWPLGRKEFPLGTLGNFYDHLGTLRGLAAFQTTLNFRQQVWATVFLQEAPAAIQAAGVEALLVDHVIVAGGAIAERLSLPFVSLCSALLMQPDDSVPPFFAGWPYDPAPWTRLRNRFGHALLVQYWRMVHQPVNEYRQMWRSPLYLNPSDALSPLAQISHQPAEFEYPRQYLAPYFHFTGPFHSTVSRETVSFPFEKLTSQPLIYASMGTLRNRSHRVFEQIAAACVGLDAQLVIALGKGLAPEALGALPGDPIVVGYAPQLELLQRATLAITHAGLNTALESLQAGVPMVALPVTDDQPGVAARIEWTGAGEVVPKSRLTTARLRTAVQQVLTCETYKQNAVRLRQATAQAGGVTRAADIVERAIATGKPVLTQDFSKPKPEPCAPLFNSLPSC</sequence>
<protein>
    <submittedName>
        <fullName evidence="1">Glycosyltransferase</fullName>
    </submittedName>
</protein>
<dbReference type="Pfam" id="PF00201">
    <property type="entry name" value="UDPGT"/>
    <property type="match status" value="1"/>
</dbReference>
<dbReference type="RefSeq" id="WP_190435832.1">
    <property type="nucleotide sequence ID" value="NZ_JAMPKM010000005.1"/>
</dbReference>